<dbReference type="STRING" id="643867.Ftrac_0037"/>
<keyword evidence="1" id="KW-0472">Membrane</keyword>
<sequence length="313" mass="35884">MNSNKHIFLIRLIESIFGQILTDHKRTMKHLLIISFILAIPLMTHAQFELDSLKQKWESVGREPIEGVYSLSANNRSYSIALAKAEDVFKLVYLEGGLEHWVYGDLKGMIAKSGEMYEGRRNAGKPTKPNLEDIKIVFGNKKFILYWSDWSIDEFKMIYPEEAKEPTDMDKVFLDEAFKRNDISIPIQLSDSGTVEIPVMVNDVLKIYVGLEKTSQEVIVSKDIAKTLIQTKTLGYKEWKEGNYYQFIDDKKAFEPPHTFILNSLAVGEGQLTKLEAVVSEDISRSMLISFDVLERFGKVNIDMEKMLLTIKP</sequence>
<proteinExistence type="predicted"/>
<dbReference type="InterPro" id="IPR021109">
    <property type="entry name" value="Peptidase_aspartic_dom_sf"/>
</dbReference>
<organism evidence="2 3">
    <name type="scientific">Marivirga tractuosa (strain ATCC 23168 / DSM 4126 / NBRC 15989 / NCIMB 1408 / VKM B-1430 / H-43)</name>
    <name type="common">Microscilla tractuosa</name>
    <name type="synonym">Flexibacter tractuosus</name>
    <dbReference type="NCBI Taxonomy" id="643867"/>
    <lineage>
        <taxon>Bacteria</taxon>
        <taxon>Pseudomonadati</taxon>
        <taxon>Bacteroidota</taxon>
        <taxon>Cytophagia</taxon>
        <taxon>Cytophagales</taxon>
        <taxon>Marivirgaceae</taxon>
        <taxon>Marivirga</taxon>
    </lineage>
</organism>
<dbReference type="Gene3D" id="2.40.70.10">
    <property type="entry name" value="Acid Proteases"/>
    <property type="match status" value="1"/>
</dbReference>
<evidence type="ECO:0000313" key="2">
    <source>
        <dbReference type="EMBL" id="ADR20054.1"/>
    </source>
</evidence>
<keyword evidence="3" id="KW-1185">Reference proteome</keyword>
<accession>E4TUS6</accession>
<reference evidence="2 3" key="1">
    <citation type="journal article" date="2011" name="Stand. Genomic Sci.">
        <title>Complete genome sequence of Marivirga tractuosa type strain (H-43).</title>
        <authorList>
            <person name="Pagani I."/>
            <person name="Chertkov O."/>
            <person name="Lapidus A."/>
            <person name="Lucas S."/>
            <person name="Del Rio T.G."/>
            <person name="Tice H."/>
            <person name="Copeland A."/>
            <person name="Cheng J.F."/>
            <person name="Nolan M."/>
            <person name="Saunders E."/>
            <person name="Pitluck S."/>
            <person name="Held B."/>
            <person name="Goodwin L."/>
            <person name="Liolios K."/>
            <person name="Ovchinikova G."/>
            <person name="Ivanova N."/>
            <person name="Mavromatis K."/>
            <person name="Pati A."/>
            <person name="Chen A."/>
            <person name="Palaniappan K."/>
            <person name="Land M."/>
            <person name="Hauser L."/>
            <person name="Jeffries C.D."/>
            <person name="Detter J.C."/>
            <person name="Han C."/>
            <person name="Tapia R."/>
            <person name="Ngatchou-Djao O.D."/>
            <person name="Rohde M."/>
            <person name="Goker M."/>
            <person name="Spring S."/>
            <person name="Sikorski J."/>
            <person name="Woyke T."/>
            <person name="Bristow J."/>
            <person name="Eisen J.A."/>
            <person name="Markowitz V."/>
            <person name="Hugenholtz P."/>
            <person name="Klenk H.P."/>
            <person name="Kyrpides N.C."/>
        </authorList>
    </citation>
    <scope>NUCLEOTIDE SEQUENCE [LARGE SCALE GENOMIC DNA]</scope>
    <source>
        <strain evidence="3">ATCC 23168 / DSM 4126 / NBRC 15989 / NCIMB 1408 / VKM B-1430 / H-43</strain>
    </source>
</reference>
<dbReference type="HOGENOM" id="CLU_887975_0_0_10"/>
<dbReference type="Proteomes" id="UP000008720">
    <property type="component" value="Chromosome"/>
</dbReference>
<keyword evidence="1" id="KW-1133">Transmembrane helix</keyword>
<feature type="transmembrane region" description="Helical" evidence="1">
    <location>
        <begin position="31"/>
        <end position="48"/>
    </location>
</feature>
<gene>
    <name evidence="2" type="ordered locus">Ftrac_0037</name>
</gene>
<evidence type="ECO:0000313" key="3">
    <source>
        <dbReference type="Proteomes" id="UP000008720"/>
    </source>
</evidence>
<keyword evidence="1" id="KW-0812">Transmembrane</keyword>
<dbReference type="KEGG" id="mtt:Ftrac_0037"/>
<name>E4TUS6_MARTH</name>
<evidence type="ECO:0000256" key="1">
    <source>
        <dbReference type="SAM" id="Phobius"/>
    </source>
</evidence>
<dbReference type="EMBL" id="CP002349">
    <property type="protein sequence ID" value="ADR20054.1"/>
    <property type="molecule type" value="Genomic_DNA"/>
</dbReference>
<dbReference type="OrthoDB" id="947490at2"/>
<protein>
    <submittedName>
        <fullName evidence="2">Uncharacterized protein</fullName>
    </submittedName>
</protein>
<dbReference type="RefSeq" id="WP_013452205.1">
    <property type="nucleotide sequence ID" value="NC_014759.1"/>
</dbReference>
<dbReference type="AlphaFoldDB" id="E4TUS6"/>